<dbReference type="PANTHER" id="PTHR37535">
    <property type="entry name" value="FLUG DOMAIN PROTEIN"/>
    <property type="match status" value="1"/>
</dbReference>
<dbReference type="PANTHER" id="PTHR37535:SF3">
    <property type="entry name" value="FLUG DOMAIN-CONTAINING PROTEIN"/>
    <property type="match status" value="1"/>
</dbReference>
<gene>
    <name evidence="1" type="ORF">EX30DRAFT_383553</name>
</gene>
<name>A0A4S2MNN5_9PEZI</name>
<protein>
    <submittedName>
        <fullName evidence="1">Uncharacterized protein</fullName>
    </submittedName>
</protein>
<dbReference type="Proteomes" id="UP000298138">
    <property type="component" value="Unassembled WGS sequence"/>
</dbReference>
<evidence type="ECO:0000313" key="1">
    <source>
        <dbReference type="EMBL" id="TGZ78776.1"/>
    </source>
</evidence>
<dbReference type="EMBL" id="ML220138">
    <property type="protein sequence ID" value="TGZ78776.1"/>
    <property type="molecule type" value="Genomic_DNA"/>
</dbReference>
<dbReference type="Pfam" id="PF11917">
    <property type="entry name" value="DUF3435"/>
    <property type="match status" value="1"/>
</dbReference>
<sequence length="301" mass="34047">MYLCLVYKDFKRELVDMIHGNSLNELTSTSLEFRNRPVMDVSDMYTILHYLWALDTHVYPHGRYRIQLHLAIILMAYKSSRPGAIVKSSCYAGSNEGLTYRGFKLTLFPNPRPDEGDLITLDVTLRHLKGKGSIGEKLAPPGHARDDNPVFGPVLPFIALALVDNSFKTQEINADNVFNLEVPRDRRNSIQFEWKPSHLDIPVLRCTEATASGVGISATMILPYSMLNDHFQQLGILAGFRKALIMYIIRRGARNAVNGIANSAERNQVMGHSRSEIFERHYISQTVKIDVQPWGQPHAKN</sequence>
<evidence type="ECO:0000313" key="2">
    <source>
        <dbReference type="Proteomes" id="UP000298138"/>
    </source>
</evidence>
<reference evidence="1 2" key="1">
    <citation type="submission" date="2019-04" db="EMBL/GenBank/DDBJ databases">
        <title>Comparative genomics and transcriptomics to analyze fruiting body development in filamentous ascomycetes.</title>
        <authorList>
            <consortium name="DOE Joint Genome Institute"/>
            <person name="Lutkenhaus R."/>
            <person name="Traeger S."/>
            <person name="Breuer J."/>
            <person name="Kuo A."/>
            <person name="Lipzen A."/>
            <person name="Pangilinan J."/>
            <person name="Dilworth D."/>
            <person name="Sandor L."/>
            <person name="Poggeler S."/>
            <person name="Barry K."/>
            <person name="Grigoriev I.V."/>
            <person name="Nowrousian M."/>
        </authorList>
    </citation>
    <scope>NUCLEOTIDE SEQUENCE [LARGE SCALE GENOMIC DNA]</scope>
    <source>
        <strain evidence="1 2">CBS 389.68</strain>
    </source>
</reference>
<keyword evidence="2" id="KW-1185">Reference proteome</keyword>
<dbReference type="InParanoid" id="A0A4S2MNN5"/>
<accession>A0A4S2MNN5</accession>
<dbReference type="AlphaFoldDB" id="A0A4S2MNN5"/>
<proteinExistence type="predicted"/>
<dbReference type="InterPro" id="IPR021842">
    <property type="entry name" value="DUF3435"/>
</dbReference>
<dbReference type="OrthoDB" id="5400098at2759"/>
<dbReference type="STRING" id="341454.A0A4S2MNN5"/>
<organism evidence="1 2">
    <name type="scientific">Ascodesmis nigricans</name>
    <dbReference type="NCBI Taxonomy" id="341454"/>
    <lineage>
        <taxon>Eukaryota</taxon>
        <taxon>Fungi</taxon>
        <taxon>Dikarya</taxon>
        <taxon>Ascomycota</taxon>
        <taxon>Pezizomycotina</taxon>
        <taxon>Pezizomycetes</taxon>
        <taxon>Pezizales</taxon>
        <taxon>Ascodesmidaceae</taxon>
        <taxon>Ascodesmis</taxon>
    </lineage>
</organism>